<keyword evidence="3" id="KW-1185">Reference proteome</keyword>
<dbReference type="VEuPathDB" id="VectorBase:GPPI017033"/>
<evidence type="ECO:0000313" key="3">
    <source>
        <dbReference type="Proteomes" id="UP000092460"/>
    </source>
</evidence>
<evidence type="ECO:0000256" key="1">
    <source>
        <dbReference type="SAM" id="Phobius"/>
    </source>
</evidence>
<evidence type="ECO:0000313" key="2">
    <source>
        <dbReference type="EnsemblMetazoa" id="GPPI017033-PA"/>
    </source>
</evidence>
<reference evidence="2" key="2">
    <citation type="submission" date="2020-05" db="UniProtKB">
        <authorList>
            <consortium name="EnsemblMetazoa"/>
        </authorList>
    </citation>
    <scope>IDENTIFICATION</scope>
    <source>
        <strain evidence="2">IAEA</strain>
    </source>
</reference>
<keyword evidence="1" id="KW-0472">Membrane</keyword>
<organism evidence="2 3">
    <name type="scientific">Glossina palpalis gambiensis</name>
    <dbReference type="NCBI Taxonomy" id="67801"/>
    <lineage>
        <taxon>Eukaryota</taxon>
        <taxon>Metazoa</taxon>
        <taxon>Ecdysozoa</taxon>
        <taxon>Arthropoda</taxon>
        <taxon>Hexapoda</taxon>
        <taxon>Insecta</taxon>
        <taxon>Pterygota</taxon>
        <taxon>Neoptera</taxon>
        <taxon>Endopterygota</taxon>
        <taxon>Diptera</taxon>
        <taxon>Brachycera</taxon>
        <taxon>Muscomorpha</taxon>
        <taxon>Hippoboscoidea</taxon>
        <taxon>Glossinidae</taxon>
        <taxon>Glossina</taxon>
    </lineage>
</organism>
<proteinExistence type="predicted"/>
<reference evidence="3" key="1">
    <citation type="submission" date="2015-01" db="EMBL/GenBank/DDBJ databases">
        <authorList>
            <person name="Aksoy S."/>
            <person name="Warren W."/>
            <person name="Wilson R.K."/>
        </authorList>
    </citation>
    <scope>NUCLEOTIDE SEQUENCE [LARGE SCALE GENOMIC DNA]</scope>
    <source>
        <strain evidence="3">IAEA</strain>
    </source>
</reference>
<keyword evidence="1" id="KW-0812">Transmembrane</keyword>
<dbReference type="Proteomes" id="UP000092460">
    <property type="component" value="Unassembled WGS sequence"/>
</dbReference>
<feature type="transmembrane region" description="Helical" evidence="1">
    <location>
        <begin position="71"/>
        <end position="93"/>
    </location>
</feature>
<dbReference type="EMBL" id="JXJN01007697">
    <property type="status" value="NOT_ANNOTATED_CDS"/>
    <property type="molecule type" value="Genomic_DNA"/>
</dbReference>
<accession>A0A1B0B2S9</accession>
<name>A0A1B0B2S9_9MUSC</name>
<dbReference type="EnsemblMetazoa" id="GPPI017033-RA">
    <property type="protein sequence ID" value="GPPI017033-PA"/>
    <property type="gene ID" value="GPPI017033"/>
</dbReference>
<keyword evidence="1" id="KW-1133">Transmembrane helix</keyword>
<dbReference type="AlphaFoldDB" id="A0A1B0B2S9"/>
<protein>
    <submittedName>
        <fullName evidence="2">Uncharacterized protein</fullName>
    </submittedName>
</protein>
<sequence>MLDLLFEAVFDLNRAPELNKSISLTVENRKIETDVAIPIHHFNSTSGKTFGSNFGSKKKFKKVLKNDSQSAGLLLALAITLGVVIVDNAIFAITKTMEALVS</sequence>